<dbReference type="GO" id="GO:0004674">
    <property type="term" value="F:protein serine/threonine kinase activity"/>
    <property type="evidence" value="ECO:0007669"/>
    <property type="project" value="UniProtKB-EC"/>
</dbReference>
<dbReference type="GO" id="GO:0005829">
    <property type="term" value="C:cytosol"/>
    <property type="evidence" value="ECO:0007669"/>
    <property type="project" value="TreeGrafter"/>
</dbReference>
<dbReference type="GO" id="GO:0008033">
    <property type="term" value="P:tRNA processing"/>
    <property type="evidence" value="ECO:0007669"/>
    <property type="project" value="UniProtKB-KW"/>
</dbReference>
<comment type="catalytic activity">
    <reaction evidence="9">
        <text>L-seryl-[protein] + ATP = O-phospho-L-seryl-[protein] + ADP + H(+)</text>
        <dbReference type="Rhea" id="RHEA:17989"/>
        <dbReference type="Rhea" id="RHEA-COMP:9863"/>
        <dbReference type="Rhea" id="RHEA-COMP:11604"/>
        <dbReference type="ChEBI" id="CHEBI:15378"/>
        <dbReference type="ChEBI" id="CHEBI:29999"/>
        <dbReference type="ChEBI" id="CHEBI:30616"/>
        <dbReference type="ChEBI" id="CHEBI:83421"/>
        <dbReference type="ChEBI" id="CHEBI:456216"/>
        <dbReference type="EC" id="2.7.11.1"/>
    </reaction>
</comment>
<dbReference type="SUPFAM" id="SSF56112">
    <property type="entry name" value="Protein kinase-like (PK-like)"/>
    <property type="match status" value="1"/>
</dbReference>
<keyword evidence="7" id="KW-0067">ATP-binding</keyword>
<evidence type="ECO:0000256" key="9">
    <source>
        <dbReference type="ARBA" id="ARBA00048679"/>
    </source>
</evidence>
<dbReference type="InterPro" id="IPR000719">
    <property type="entry name" value="Prot_kinase_dom"/>
</dbReference>
<dbReference type="GO" id="GO:0000408">
    <property type="term" value="C:EKC/KEOPS complex"/>
    <property type="evidence" value="ECO:0007669"/>
    <property type="project" value="TreeGrafter"/>
</dbReference>
<evidence type="ECO:0000256" key="8">
    <source>
        <dbReference type="ARBA" id="ARBA00047899"/>
    </source>
</evidence>
<dbReference type="PANTHER" id="PTHR12209:SF0">
    <property type="entry name" value="EKC_KEOPS COMPLEX SUBUNIT TP53RK"/>
    <property type="match status" value="1"/>
</dbReference>
<keyword evidence="4" id="KW-0819">tRNA processing</keyword>
<evidence type="ECO:0000256" key="7">
    <source>
        <dbReference type="ARBA" id="ARBA00022840"/>
    </source>
</evidence>
<comment type="similarity">
    <text evidence="1">Belongs to the protein kinase superfamily. BUD32 family.</text>
</comment>
<keyword evidence="3" id="KW-0808">Transferase</keyword>
<keyword evidence="6 11" id="KW-0418">Kinase</keyword>
<dbReference type="PANTHER" id="PTHR12209">
    <property type="entry name" value="NON-SPECIFIC SERINE/THREONINE PROTEIN KINASE"/>
    <property type="match status" value="1"/>
</dbReference>
<dbReference type="PROSITE" id="PS50011">
    <property type="entry name" value="PROTEIN_KINASE_DOM"/>
    <property type="match status" value="1"/>
</dbReference>
<dbReference type="GO" id="GO:0005634">
    <property type="term" value="C:nucleus"/>
    <property type="evidence" value="ECO:0007669"/>
    <property type="project" value="TreeGrafter"/>
</dbReference>
<dbReference type="AlphaFoldDB" id="A0AAD5SPH6"/>
<dbReference type="Gene3D" id="1.10.510.10">
    <property type="entry name" value="Transferase(Phosphotransferase) domain 1"/>
    <property type="match status" value="1"/>
</dbReference>
<dbReference type="Proteomes" id="UP001211907">
    <property type="component" value="Unassembled WGS sequence"/>
</dbReference>
<feature type="domain" description="Protein kinase" evidence="10">
    <location>
        <begin position="1"/>
        <end position="207"/>
    </location>
</feature>
<dbReference type="InterPro" id="IPR011009">
    <property type="entry name" value="Kinase-like_dom_sf"/>
</dbReference>
<evidence type="ECO:0000313" key="11">
    <source>
        <dbReference type="EMBL" id="KAJ3087307.1"/>
    </source>
</evidence>
<evidence type="ECO:0000256" key="2">
    <source>
        <dbReference type="ARBA" id="ARBA00012513"/>
    </source>
</evidence>
<dbReference type="GO" id="GO:0005524">
    <property type="term" value="F:ATP binding"/>
    <property type="evidence" value="ECO:0007669"/>
    <property type="project" value="UniProtKB-KW"/>
</dbReference>
<evidence type="ECO:0000256" key="4">
    <source>
        <dbReference type="ARBA" id="ARBA00022694"/>
    </source>
</evidence>
<proteinExistence type="inferred from homology"/>
<comment type="catalytic activity">
    <reaction evidence="8">
        <text>L-threonyl-[protein] + ATP = O-phospho-L-threonyl-[protein] + ADP + H(+)</text>
        <dbReference type="Rhea" id="RHEA:46608"/>
        <dbReference type="Rhea" id="RHEA-COMP:11060"/>
        <dbReference type="Rhea" id="RHEA-COMP:11605"/>
        <dbReference type="ChEBI" id="CHEBI:15378"/>
        <dbReference type="ChEBI" id="CHEBI:30013"/>
        <dbReference type="ChEBI" id="CHEBI:30616"/>
        <dbReference type="ChEBI" id="CHEBI:61977"/>
        <dbReference type="ChEBI" id="CHEBI:456216"/>
        <dbReference type="EC" id="2.7.11.1"/>
    </reaction>
</comment>
<dbReference type="GO" id="GO:0070525">
    <property type="term" value="P:tRNA threonylcarbamoyladenosine metabolic process"/>
    <property type="evidence" value="ECO:0007669"/>
    <property type="project" value="TreeGrafter"/>
</dbReference>
<feature type="non-terminal residue" evidence="11">
    <location>
        <position position="235"/>
    </location>
</feature>
<keyword evidence="5" id="KW-0547">Nucleotide-binding</keyword>
<protein>
    <recommendedName>
        <fullName evidence="2">non-specific serine/threonine protein kinase</fullName>
        <ecNumber evidence="2">2.7.11.1</ecNumber>
    </recommendedName>
</protein>
<dbReference type="EC" id="2.7.11.1" evidence="2"/>
<reference evidence="11" key="1">
    <citation type="submission" date="2020-05" db="EMBL/GenBank/DDBJ databases">
        <title>Phylogenomic resolution of chytrid fungi.</title>
        <authorList>
            <person name="Stajich J.E."/>
            <person name="Amses K."/>
            <person name="Simmons R."/>
            <person name="Seto K."/>
            <person name="Myers J."/>
            <person name="Bonds A."/>
            <person name="Quandt C.A."/>
            <person name="Barry K."/>
            <person name="Liu P."/>
            <person name="Grigoriev I."/>
            <person name="Longcore J.E."/>
            <person name="James T.Y."/>
        </authorList>
    </citation>
    <scope>NUCLEOTIDE SEQUENCE</scope>
    <source>
        <strain evidence="11">JEL0513</strain>
    </source>
</reference>
<organism evidence="11 12">
    <name type="scientific">Physocladia obscura</name>
    <dbReference type="NCBI Taxonomy" id="109957"/>
    <lineage>
        <taxon>Eukaryota</taxon>
        <taxon>Fungi</taxon>
        <taxon>Fungi incertae sedis</taxon>
        <taxon>Chytridiomycota</taxon>
        <taxon>Chytridiomycota incertae sedis</taxon>
        <taxon>Chytridiomycetes</taxon>
        <taxon>Chytridiales</taxon>
        <taxon>Chytriomycetaceae</taxon>
        <taxon>Physocladia</taxon>
    </lineage>
</organism>
<comment type="caution">
    <text evidence="11">The sequence shown here is derived from an EMBL/GenBank/DDBJ whole genome shotgun (WGS) entry which is preliminary data.</text>
</comment>
<evidence type="ECO:0000256" key="3">
    <source>
        <dbReference type="ARBA" id="ARBA00022679"/>
    </source>
</evidence>
<evidence type="ECO:0000256" key="5">
    <source>
        <dbReference type="ARBA" id="ARBA00022741"/>
    </source>
</evidence>
<gene>
    <name evidence="11" type="primary">TP53RK</name>
    <name evidence="11" type="ORF">HK100_008405</name>
</gene>
<evidence type="ECO:0000259" key="10">
    <source>
        <dbReference type="PROSITE" id="PS50011"/>
    </source>
</evidence>
<accession>A0AAD5SPH6</accession>
<evidence type="ECO:0000313" key="12">
    <source>
        <dbReference type="Proteomes" id="UP001211907"/>
    </source>
</evidence>
<sequence>ISRKIGEGLGKLHNADIIHGDLTTSNLMLRAESLSLVFIDFGLSFVSSLAEDKAVDLYVLERALASTHPQSHVLLEEILKSYFKTTRDSKNIRKKLDEEMKVAPTELRGMHIYTARQLVANAGREMIAGAGGVGVGGKQLTGADLAGRLQRVRLVVGHSHAAAHLFATNELPRLFHAASALPQPLECLAVPAPSDAPDARSLLDLVLRDGSSKSVAIDACKSPTDILVKLIAAIS</sequence>
<evidence type="ECO:0000256" key="1">
    <source>
        <dbReference type="ARBA" id="ARBA00010630"/>
    </source>
</evidence>
<keyword evidence="12" id="KW-1185">Reference proteome</keyword>
<dbReference type="EMBL" id="JADGJH010004087">
    <property type="protein sequence ID" value="KAJ3087307.1"/>
    <property type="molecule type" value="Genomic_DNA"/>
</dbReference>
<name>A0AAD5SPH6_9FUNG</name>
<evidence type="ECO:0000256" key="6">
    <source>
        <dbReference type="ARBA" id="ARBA00022777"/>
    </source>
</evidence>
<dbReference type="PROSITE" id="PS00109">
    <property type="entry name" value="PROTEIN_KINASE_TYR"/>
    <property type="match status" value="1"/>
</dbReference>
<dbReference type="InterPro" id="IPR008266">
    <property type="entry name" value="Tyr_kinase_AS"/>
</dbReference>